<feature type="compositionally biased region" description="Polar residues" evidence="4">
    <location>
        <begin position="98"/>
        <end position="119"/>
    </location>
</feature>
<feature type="compositionally biased region" description="Basic and acidic residues" evidence="4">
    <location>
        <begin position="83"/>
        <end position="95"/>
    </location>
</feature>
<dbReference type="GO" id="GO:0005739">
    <property type="term" value="C:mitochondrion"/>
    <property type="evidence" value="ECO:0007669"/>
    <property type="project" value="TreeGrafter"/>
</dbReference>
<evidence type="ECO:0000256" key="1">
    <source>
        <dbReference type="ARBA" id="ARBA00010254"/>
    </source>
</evidence>
<comment type="similarity">
    <text evidence="1">Belongs to the universal ribosomal protein uS17 family.</text>
</comment>
<organism evidence="5 6">
    <name type="scientific">Lentinula aciculospora</name>
    <dbReference type="NCBI Taxonomy" id="153920"/>
    <lineage>
        <taxon>Eukaryota</taxon>
        <taxon>Fungi</taxon>
        <taxon>Dikarya</taxon>
        <taxon>Basidiomycota</taxon>
        <taxon>Agaricomycotina</taxon>
        <taxon>Agaricomycetes</taxon>
        <taxon>Agaricomycetidae</taxon>
        <taxon>Agaricales</taxon>
        <taxon>Marasmiineae</taxon>
        <taxon>Omphalotaceae</taxon>
        <taxon>Lentinula</taxon>
    </lineage>
</organism>
<gene>
    <name evidence="5" type="ORF">J3R30DRAFT_3282183</name>
</gene>
<dbReference type="OrthoDB" id="274752at2759"/>
<sequence length="119" mass="13403">MPPMAFRGLVTKVGFMNKTATVTVTRLVAHKITRKRIERTKKYLTHDPENKLQKDDTVIIRNCPPISAKKRFKLETIISSPETERARMRARRTTEQAKVTSATNVSPTSALQALLSGQP</sequence>
<dbReference type="SUPFAM" id="SSF50249">
    <property type="entry name" value="Nucleic acid-binding proteins"/>
    <property type="match status" value="1"/>
</dbReference>
<dbReference type="Gene3D" id="2.40.50.140">
    <property type="entry name" value="Nucleic acid-binding proteins"/>
    <property type="match status" value="1"/>
</dbReference>
<proteinExistence type="inferred from homology"/>
<dbReference type="PANTHER" id="PTHR10744:SF1">
    <property type="entry name" value="SMALL RIBOSOMAL SUBUNIT PROTEIN US17M"/>
    <property type="match status" value="1"/>
</dbReference>
<evidence type="ECO:0000313" key="5">
    <source>
        <dbReference type="EMBL" id="KAJ4485996.1"/>
    </source>
</evidence>
<dbReference type="EMBL" id="JAOTPV010000003">
    <property type="protein sequence ID" value="KAJ4485996.1"/>
    <property type="molecule type" value="Genomic_DNA"/>
</dbReference>
<name>A0A9W9AM18_9AGAR</name>
<accession>A0A9W9AM18</accession>
<dbReference type="Proteomes" id="UP001150266">
    <property type="component" value="Unassembled WGS sequence"/>
</dbReference>
<keyword evidence="3" id="KW-0687">Ribonucleoprotein</keyword>
<dbReference type="InterPro" id="IPR000266">
    <property type="entry name" value="Ribosomal_uS17"/>
</dbReference>
<keyword evidence="2" id="KW-0689">Ribosomal protein</keyword>
<comment type="caution">
    <text evidence="5">The sequence shown here is derived from an EMBL/GenBank/DDBJ whole genome shotgun (WGS) entry which is preliminary data.</text>
</comment>
<protein>
    <recommendedName>
        <fullName evidence="7">Nucleic acid-binding protein</fullName>
    </recommendedName>
</protein>
<reference evidence="5" key="1">
    <citation type="submission" date="2022-08" db="EMBL/GenBank/DDBJ databases">
        <title>A Global Phylogenomic Analysis of the Shiitake Genus Lentinula.</title>
        <authorList>
            <consortium name="DOE Joint Genome Institute"/>
            <person name="Sierra-Patev S."/>
            <person name="Min B."/>
            <person name="Naranjo-Ortiz M."/>
            <person name="Looney B."/>
            <person name="Konkel Z."/>
            <person name="Slot J.C."/>
            <person name="Sakamoto Y."/>
            <person name="Steenwyk J.L."/>
            <person name="Rokas A."/>
            <person name="Carro J."/>
            <person name="Camarero S."/>
            <person name="Ferreira P."/>
            <person name="Molpeceres G."/>
            <person name="Ruiz-Duenas F.J."/>
            <person name="Serrano A."/>
            <person name="Henrissat B."/>
            <person name="Drula E."/>
            <person name="Hughes K.W."/>
            <person name="Mata J.L."/>
            <person name="Ishikawa N.K."/>
            <person name="Vargas-Isla R."/>
            <person name="Ushijima S."/>
            <person name="Smith C.A."/>
            <person name="Ahrendt S."/>
            <person name="Andreopoulos W."/>
            <person name="He G."/>
            <person name="Labutti K."/>
            <person name="Lipzen A."/>
            <person name="Ng V."/>
            <person name="Riley R."/>
            <person name="Sandor L."/>
            <person name="Barry K."/>
            <person name="Martinez A.T."/>
            <person name="Xiao Y."/>
            <person name="Gibbons J.G."/>
            <person name="Terashima K."/>
            <person name="Grigoriev I.V."/>
            <person name="Hibbett D.S."/>
        </authorList>
    </citation>
    <scope>NUCLEOTIDE SEQUENCE</scope>
    <source>
        <strain evidence="5">JLM2183</strain>
    </source>
</reference>
<dbReference type="PANTHER" id="PTHR10744">
    <property type="entry name" value="40S RIBOSOMAL PROTEIN S11 FAMILY MEMBER"/>
    <property type="match status" value="1"/>
</dbReference>
<evidence type="ECO:0000256" key="3">
    <source>
        <dbReference type="ARBA" id="ARBA00023274"/>
    </source>
</evidence>
<dbReference type="GO" id="GO:0006412">
    <property type="term" value="P:translation"/>
    <property type="evidence" value="ECO:0007669"/>
    <property type="project" value="InterPro"/>
</dbReference>
<dbReference type="GO" id="GO:0005840">
    <property type="term" value="C:ribosome"/>
    <property type="evidence" value="ECO:0007669"/>
    <property type="project" value="UniProtKB-KW"/>
</dbReference>
<dbReference type="CDD" id="cd00364">
    <property type="entry name" value="Ribosomal_uS17"/>
    <property type="match status" value="1"/>
</dbReference>
<dbReference type="GO" id="GO:1990904">
    <property type="term" value="C:ribonucleoprotein complex"/>
    <property type="evidence" value="ECO:0007669"/>
    <property type="project" value="UniProtKB-KW"/>
</dbReference>
<keyword evidence="6" id="KW-1185">Reference proteome</keyword>
<dbReference type="Pfam" id="PF00366">
    <property type="entry name" value="Ribosomal_S17"/>
    <property type="match status" value="1"/>
</dbReference>
<evidence type="ECO:0000313" key="6">
    <source>
        <dbReference type="Proteomes" id="UP001150266"/>
    </source>
</evidence>
<dbReference type="AlphaFoldDB" id="A0A9W9AM18"/>
<dbReference type="GO" id="GO:0003735">
    <property type="term" value="F:structural constituent of ribosome"/>
    <property type="evidence" value="ECO:0007669"/>
    <property type="project" value="InterPro"/>
</dbReference>
<feature type="region of interest" description="Disordered" evidence="4">
    <location>
        <begin position="83"/>
        <end position="119"/>
    </location>
</feature>
<evidence type="ECO:0008006" key="7">
    <source>
        <dbReference type="Google" id="ProtNLM"/>
    </source>
</evidence>
<evidence type="ECO:0000256" key="4">
    <source>
        <dbReference type="SAM" id="MobiDB-lite"/>
    </source>
</evidence>
<evidence type="ECO:0000256" key="2">
    <source>
        <dbReference type="ARBA" id="ARBA00022980"/>
    </source>
</evidence>
<dbReference type="InterPro" id="IPR012340">
    <property type="entry name" value="NA-bd_OB-fold"/>
</dbReference>